<evidence type="ECO:0000313" key="2">
    <source>
        <dbReference type="EMBL" id="KAL0058611.1"/>
    </source>
</evidence>
<feature type="region of interest" description="Disordered" evidence="1">
    <location>
        <begin position="37"/>
        <end position="76"/>
    </location>
</feature>
<feature type="compositionally biased region" description="Acidic residues" evidence="1">
    <location>
        <begin position="44"/>
        <end position="59"/>
    </location>
</feature>
<feature type="region of interest" description="Disordered" evidence="1">
    <location>
        <begin position="100"/>
        <end position="136"/>
    </location>
</feature>
<feature type="compositionally biased region" description="Basic residues" evidence="1">
    <location>
        <begin position="110"/>
        <end position="122"/>
    </location>
</feature>
<sequence>MDAQFQSHRLRNNKEYGGLSGMDVVIDHIDLSDIIHSTQRSQESADDSDLTDLDSDNSDDSDKPTQKAAKPRPNVNNIVLTPLVQLASKTYVPWVSSERKYTPDMTQPAKKQKLDKKKAKERSKKDEKRAKDQNAKECSTKVCAECHIQRTKSLSHSIQSDFTIPSGVWTGPKLAQDGRVYTKKEAMAAEPGMRYIPWDGSETKLVRTQEHGLALLGGRPSSPKWMEDTTEAGRLLDWAEQNLCFPKSCNTHCCGDYNNIRMGILYGGGQTEPGNLINSRHNEEILQVLRDSPAVQHVAGYADYLMKTYYKDLHTLYTNVQEKLQVNNSGLVQNFANCCFAACTFNFGKAVTRRHTDYLNLLFGMCAVLPIGNYNFEKGGHLILWDLKLVIQFPPSTIILLPSAMIEHSNVLIGKDERWSSITFYSAAGLFRWVCNRFMSDNEFCERASVKVRRQWTTY</sequence>
<keyword evidence="3" id="KW-1185">Reference proteome</keyword>
<proteinExistence type="predicted"/>
<accession>A0ABR2ZAB6</accession>
<dbReference type="Gene3D" id="3.60.130.30">
    <property type="match status" value="1"/>
</dbReference>
<reference evidence="2 3" key="1">
    <citation type="submission" date="2024-05" db="EMBL/GenBank/DDBJ databases">
        <title>A draft genome resource for the thread blight pathogen Marasmius tenuissimus strain MS-2.</title>
        <authorList>
            <person name="Yulfo-Soto G.E."/>
            <person name="Baruah I.K."/>
            <person name="Amoako-Attah I."/>
            <person name="Bukari Y."/>
            <person name="Meinhardt L.W."/>
            <person name="Bailey B.A."/>
            <person name="Cohen S.P."/>
        </authorList>
    </citation>
    <scope>NUCLEOTIDE SEQUENCE [LARGE SCALE GENOMIC DNA]</scope>
    <source>
        <strain evidence="2 3">MS-2</strain>
    </source>
</reference>
<comment type="caution">
    <text evidence="2">The sequence shown here is derived from an EMBL/GenBank/DDBJ whole genome shotgun (WGS) entry which is preliminary data.</text>
</comment>
<evidence type="ECO:0000256" key="1">
    <source>
        <dbReference type="SAM" id="MobiDB-lite"/>
    </source>
</evidence>
<feature type="compositionally biased region" description="Basic and acidic residues" evidence="1">
    <location>
        <begin position="123"/>
        <end position="136"/>
    </location>
</feature>
<evidence type="ECO:0000313" key="3">
    <source>
        <dbReference type="Proteomes" id="UP001437256"/>
    </source>
</evidence>
<name>A0ABR2ZAB6_9AGAR</name>
<organism evidence="2 3">
    <name type="scientific">Marasmius tenuissimus</name>
    <dbReference type="NCBI Taxonomy" id="585030"/>
    <lineage>
        <taxon>Eukaryota</taxon>
        <taxon>Fungi</taxon>
        <taxon>Dikarya</taxon>
        <taxon>Basidiomycota</taxon>
        <taxon>Agaricomycotina</taxon>
        <taxon>Agaricomycetes</taxon>
        <taxon>Agaricomycetidae</taxon>
        <taxon>Agaricales</taxon>
        <taxon>Marasmiineae</taxon>
        <taxon>Marasmiaceae</taxon>
        <taxon>Marasmius</taxon>
    </lineage>
</organism>
<dbReference type="EMBL" id="JBBXMP010000294">
    <property type="protein sequence ID" value="KAL0058611.1"/>
    <property type="molecule type" value="Genomic_DNA"/>
</dbReference>
<dbReference type="Proteomes" id="UP001437256">
    <property type="component" value="Unassembled WGS sequence"/>
</dbReference>
<gene>
    <name evidence="2" type="ORF">AAF712_014707</name>
</gene>
<protein>
    <submittedName>
        <fullName evidence="2">Uncharacterized protein</fullName>
    </submittedName>
</protein>